<comment type="caution">
    <text evidence="3">The sequence shown here is derived from an EMBL/GenBank/DDBJ whole genome shotgun (WGS) entry which is preliminary data.</text>
</comment>
<keyword evidence="4" id="KW-1185">Reference proteome</keyword>
<evidence type="ECO:0000259" key="2">
    <source>
        <dbReference type="Pfam" id="PF04601"/>
    </source>
</evidence>
<proteinExistence type="predicted"/>
<reference evidence="3" key="1">
    <citation type="submission" date="2019-09" db="EMBL/GenBank/DDBJ databases">
        <title>Draft genome information of white flower Hibiscus syriacus.</title>
        <authorList>
            <person name="Kim Y.-M."/>
        </authorList>
    </citation>
    <scope>NUCLEOTIDE SEQUENCE [LARGE SCALE GENOMIC DNA]</scope>
    <source>
        <strain evidence="3">YM2019G1</strain>
    </source>
</reference>
<dbReference type="PANTHER" id="PTHR31205:SF77">
    <property type="entry name" value="CROSS-LINKING PROTEIN, PUTATIVE (DUF569)-RELATED"/>
    <property type="match status" value="1"/>
</dbReference>
<feature type="compositionally biased region" description="Basic and acidic residues" evidence="1">
    <location>
        <begin position="104"/>
        <end position="115"/>
    </location>
</feature>
<gene>
    <name evidence="3" type="ORF">F3Y22_tig00110388pilonHSYRG00145</name>
</gene>
<dbReference type="InterPro" id="IPR007679">
    <property type="entry name" value="DUF569"/>
</dbReference>
<feature type="domain" description="DUF569" evidence="2">
    <location>
        <begin position="2"/>
        <end position="74"/>
    </location>
</feature>
<feature type="region of interest" description="Disordered" evidence="1">
    <location>
        <begin position="89"/>
        <end position="126"/>
    </location>
</feature>
<protein>
    <submittedName>
        <fullName evidence="3">Tetratricopeptide repeat (TPR)-like superfamily protein</fullName>
    </submittedName>
</protein>
<dbReference type="PANTHER" id="PTHR31205">
    <property type="entry name" value="ACTIN CROSS-LINKING PROTEIN (DUF569)"/>
    <property type="match status" value="1"/>
</dbReference>
<evidence type="ECO:0000256" key="1">
    <source>
        <dbReference type="SAM" id="MobiDB-lite"/>
    </source>
</evidence>
<evidence type="ECO:0000313" key="4">
    <source>
        <dbReference type="Proteomes" id="UP000436088"/>
    </source>
</evidence>
<dbReference type="Proteomes" id="UP000436088">
    <property type="component" value="Unassembled WGS sequence"/>
</dbReference>
<sequence length="203" mass="23126">MPFLIGLRAKRVFQTLPRRLTPSVEWEPLREGVQVRFKTRYGQYLRANGWFPPWRGHITHDIPYRSVTQDWILWDVEILEDREDEALPRLLPPPISKNNIESSSDDHGSPSEKGNKVRGGRKNGDVNATIGERRFTFKGSGVEELNKMLKEKTGVDEEFTICSRNPLNGKLYPLRLHLPPNISSMHDVVVPQSSKGAKDLGSS</sequence>
<dbReference type="Pfam" id="PF04601">
    <property type="entry name" value="DUF569"/>
    <property type="match status" value="1"/>
</dbReference>
<dbReference type="EMBL" id="VEPZ02000967">
    <property type="protein sequence ID" value="KAE8706734.1"/>
    <property type="molecule type" value="Genomic_DNA"/>
</dbReference>
<organism evidence="3 4">
    <name type="scientific">Hibiscus syriacus</name>
    <name type="common">Rose of Sharon</name>
    <dbReference type="NCBI Taxonomy" id="106335"/>
    <lineage>
        <taxon>Eukaryota</taxon>
        <taxon>Viridiplantae</taxon>
        <taxon>Streptophyta</taxon>
        <taxon>Embryophyta</taxon>
        <taxon>Tracheophyta</taxon>
        <taxon>Spermatophyta</taxon>
        <taxon>Magnoliopsida</taxon>
        <taxon>eudicotyledons</taxon>
        <taxon>Gunneridae</taxon>
        <taxon>Pentapetalae</taxon>
        <taxon>rosids</taxon>
        <taxon>malvids</taxon>
        <taxon>Malvales</taxon>
        <taxon>Malvaceae</taxon>
        <taxon>Malvoideae</taxon>
        <taxon>Hibiscus</taxon>
    </lineage>
</organism>
<dbReference type="AlphaFoldDB" id="A0A6A3AQ16"/>
<accession>A0A6A3AQ16</accession>
<name>A0A6A3AQ16_HIBSY</name>
<evidence type="ECO:0000313" key="3">
    <source>
        <dbReference type="EMBL" id="KAE8706734.1"/>
    </source>
</evidence>